<keyword evidence="2" id="KW-1185">Reference proteome</keyword>
<gene>
    <name evidence="1" type="ORF">FHS03_000342</name>
</gene>
<dbReference type="Proteomes" id="UP000541535">
    <property type="component" value="Unassembled WGS sequence"/>
</dbReference>
<dbReference type="AlphaFoldDB" id="A0A7W5FSK7"/>
<name>A0A7W5FSK7_9BURK</name>
<comment type="caution">
    <text evidence="1">The sequence shown here is derived from an EMBL/GenBank/DDBJ whole genome shotgun (WGS) entry which is preliminary data.</text>
</comment>
<accession>A0A7W5FSK7</accession>
<evidence type="ECO:0000313" key="2">
    <source>
        <dbReference type="Proteomes" id="UP000541535"/>
    </source>
</evidence>
<proteinExistence type="predicted"/>
<sequence length="41" mass="4394">MKARAALLCFIGLLCALCGWAVLTMLRPENVLSIASLLTLC</sequence>
<reference evidence="1 2" key="1">
    <citation type="submission" date="2020-08" db="EMBL/GenBank/DDBJ databases">
        <title>Genomic Encyclopedia of Type Strains, Phase III (KMG-III): the genomes of soil and plant-associated and newly described type strains.</title>
        <authorList>
            <person name="Whitman W."/>
        </authorList>
    </citation>
    <scope>NUCLEOTIDE SEQUENCE [LARGE SCALE GENOMIC DNA]</scope>
    <source>
        <strain evidence="1 2">CECT 8897</strain>
    </source>
</reference>
<evidence type="ECO:0000313" key="1">
    <source>
        <dbReference type="EMBL" id="MBB3117323.1"/>
    </source>
</evidence>
<protein>
    <submittedName>
        <fullName evidence="1">Uncharacterized protein</fullName>
    </submittedName>
</protein>
<organism evidence="1 2">
    <name type="scientific">Pseudoduganella violacea</name>
    <dbReference type="NCBI Taxonomy" id="1715466"/>
    <lineage>
        <taxon>Bacteria</taxon>
        <taxon>Pseudomonadati</taxon>
        <taxon>Pseudomonadota</taxon>
        <taxon>Betaproteobacteria</taxon>
        <taxon>Burkholderiales</taxon>
        <taxon>Oxalobacteraceae</taxon>
        <taxon>Telluria group</taxon>
        <taxon>Pseudoduganella</taxon>
    </lineage>
</organism>
<dbReference type="EMBL" id="JACHXD010000001">
    <property type="protein sequence ID" value="MBB3117323.1"/>
    <property type="molecule type" value="Genomic_DNA"/>
</dbReference>
<dbReference type="RefSeq" id="WP_260108274.1">
    <property type="nucleotide sequence ID" value="NZ_JACHXD010000001.1"/>
</dbReference>